<dbReference type="InterPro" id="IPR008502">
    <property type="entry name" value="Prolamin-like"/>
</dbReference>
<proteinExistence type="predicted"/>
<dbReference type="InterPro" id="IPR040220">
    <property type="entry name" value="DD11"/>
</dbReference>
<gene>
    <name evidence="4" type="ORF">Bca52824_077669</name>
</gene>
<name>A0A8X7TXH2_BRACI</name>
<evidence type="ECO:0000256" key="2">
    <source>
        <dbReference type="SAM" id="SignalP"/>
    </source>
</evidence>
<feature type="signal peptide" evidence="2">
    <location>
        <begin position="1"/>
        <end position="25"/>
    </location>
</feature>
<keyword evidence="1 2" id="KW-0732">Signal</keyword>
<evidence type="ECO:0000256" key="1">
    <source>
        <dbReference type="ARBA" id="ARBA00022729"/>
    </source>
</evidence>
<evidence type="ECO:0000313" key="4">
    <source>
        <dbReference type="EMBL" id="KAG2258375.1"/>
    </source>
</evidence>
<comment type="caution">
    <text evidence="4">The sequence shown here is derived from an EMBL/GenBank/DDBJ whole genome shotgun (WGS) entry which is preliminary data.</text>
</comment>
<dbReference type="Proteomes" id="UP000886595">
    <property type="component" value="Unassembled WGS sequence"/>
</dbReference>
<evidence type="ECO:0000313" key="5">
    <source>
        <dbReference type="Proteomes" id="UP000886595"/>
    </source>
</evidence>
<feature type="domain" description="Prolamin-like" evidence="3">
    <location>
        <begin position="77"/>
        <end position="146"/>
    </location>
</feature>
<dbReference type="Pfam" id="PF05617">
    <property type="entry name" value="Prolamin_like"/>
    <property type="match status" value="1"/>
</dbReference>
<dbReference type="OrthoDB" id="1603029at2759"/>
<dbReference type="AlphaFoldDB" id="A0A8X7TXH2"/>
<dbReference type="PANTHER" id="PTHR31207">
    <property type="entry name" value="ECA1 GAMETOGENESIS FAMILY PROTEIN (DUF784)-RELATED-RELATED"/>
    <property type="match status" value="1"/>
</dbReference>
<organism evidence="4 5">
    <name type="scientific">Brassica carinata</name>
    <name type="common">Ethiopian mustard</name>
    <name type="synonym">Abyssinian cabbage</name>
    <dbReference type="NCBI Taxonomy" id="52824"/>
    <lineage>
        <taxon>Eukaryota</taxon>
        <taxon>Viridiplantae</taxon>
        <taxon>Streptophyta</taxon>
        <taxon>Embryophyta</taxon>
        <taxon>Tracheophyta</taxon>
        <taxon>Spermatophyta</taxon>
        <taxon>Magnoliopsida</taxon>
        <taxon>eudicotyledons</taxon>
        <taxon>Gunneridae</taxon>
        <taxon>Pentapetalae</taxon>
        <taxon>rosids</taxon>
        <taxon>malvids</taxon>
        <taxon>Brassicales</taxon>
        <taxon>Brassicaceae</taxon>
        <taxon>Brassiceae</taxon>
        <taxon>Brassica</taxon>
    </lineage>
</organism>
<dbReference type="PANTHER" id="PTHR31207:SF40">
    <property type="entry name" value="ECA1 GAMETOGENESIS FAMILY PROTEIN (DUF784)-RELATED"/>
    <property type="match status" value="1"/>
</dbReference>
<reference evidence="4 5" key="1">
    <citation type="submission" date="2020-02" db="EMBL/GenBank/DDBJ databases">
        <authorList>
            <person name="Ma Q."/>
            <person name="Huang Y."/>
            <person name="Song X."/>
            <person name="Pei D."/>
        </authorList>
    </citation>
    <scope>NUCLEOTIDE SEQUENCE [LARGE SCALE GENOMIC DNA]</scope>
    <source>
        <strain evidence="4">Sxm20200214</strain>
        <tissue evidence="4">Leaf</tissue>
    </source>
</reference>
<evidence type="ECO:0000259" key="3">
    <source>
        <dbReference type="Pfam" id="PF05617"/>
    </source>
</evidence>
<sequence>METKNFFMAFFVITTLVSSAYPSLGQEDVDDELLINPGHEFDTFMNTESPASRDYDNNILKNISPKYKHYLETYVCKMAPIAKCVIDVIKEILTNEPGSRECCLEVVRAGKECYMEINKFMFRLYKLKRFSSKVSFKINDVWNRCSAEVESPSSSHYGTIKLS</sequence>
<keyword evidence="5" id="KW-1185">Reference proteome</keyword>
<protein>
    <recommendedName>
        <fullName evidence="3">Prolamin-like domain-containing protein</fullName>
    </recommendedName>
</protein>
<dbReference type="EMBL" id="JAAMPC010000015">
    <property type="protein sequence ID" value="KAG2258375.1"/>
    <property type="molecule type" value="Genomic_DNA"/>
</dbReference>
<feature type="chain" id="PRO_5036447200" description="Prolamin-like domain-containing protein" evidence="2">
    <location>
        <begin position="26"/>
        <end position="163"/>
    </location>
</feature>
<accession>A0A8X7TXH2</accession>